<keyword evidence="4" id="KW-1185">Reference proteome</keyword>
<organism evidence="3 4">
    <name type="scientific">Cellulomonas algicola</name>
    <dbReference type="NCBI Taxonomy" id="2071633"/>
    <lineage>
        <taxon>Bacteria</taxon>
        <taxon>Bacillati</taxon>
        <taxon>Actinomycetota</taxon>
        <taxon>Actinomycetes</taxon>
        <taxon>Micrococcales</taxon>
        <taxon>Cellulomonadaceae</taxon>
        <taxon>Cellulomonas</taxon>
    </lineage>
</organism>
<evidence type="ECO:0000256" key="1">
    <source>
        <dbReference type="SAM" id="MobiDB-lite"/>
    </source>
</evidence>
<accession>A0A401V0Z5</accession>
<feature type="region of interest" description="Disordered" evidence="1">
    <location>
        <begin position="62"/>
        <end position="104"/>
    </location>
</feature>
<evidence type="ECO:0000313" key="3">
    <source>
        <dbReference type="EMBL" id="GCD20578.1"/>
    </source>
</evidence>
<dbReference type="RefSeq" id="WP_124343084.1">
    <property type="nucleotide sequence ID" value="NZ_BHYL01000168.1"/>
</dbReference>
<keyword evidence="2" id="KW-1133">Transmembrane helix</keyword>
<sequence>MSAVVALLAAAPSPSPSDVELTAPGGGSPGFLGFVVTFLLAVAAIGLFLSLTKQLRKVDRRAKQLGLDDDGTGDDTTARGDGGATDAPDASDRPDGPGATGGGR</sequence>
<reference evidence="3 4" key="1">
    <citation type="submission" date="2018-11" db="EMBL/GenBank/DDBJ databases">
        <title>Draft genome sequence of Cellulomonas takizawaensis strain TKZ-21.</title>
        <authorList>
            <person name="Yamamura H."/>
            <person name="Hayashi T."/>
            <person name="Hamada M."/>
            <person name="Serisawa Y."/>
            <person name="Matsuyama K."/>
            <person name="Nakagawa Y."/>
            <person name="Otoguro M."/>
            <person name="Yanagida F."/>
            <person name="Hayakawa M."/>
        </authorList>
    </citation>
    <scope>NUCLEOTIDE SEQUENCE [LARGE SCALE GENOMIC DNA]</scope>
    <source>
        <strain evidence="3 4">TKZ-21</strain>
    </source>
</reference>
<protein>
    <submittedName>
        <fullName evidence="3">Uncharacterized protein</fullName>
    </submittedName>
</protein>
<keyword evidence="2" id="KW-0812">Transmembrane</keyword>
<keyword evidence="2" id="KW-0472">Membrane</keyword>
<evidence type="ECO:0000256" key="2">
    <source>
        <dbReference type="SAM" id="Phobius"/>
    </source>
</evidence>
<proteinExistence type="predicted"/>
<gene>
    <name evidence="3" type="ORF">CTKZ_21400</name>
</gene>
<dbReference type="AlphaFoldDB" id="A0A401V0Z5"/>
<evidence type="ECO:0000313" key="4">
    <source>
        <dbReference type="Proteomes" id="UP000288246"/>
    </source>
</evidence>
<dbReference type="EMBL" id="BHYL01000168">
    <property type="protein sequence ID" value="GCD20578.1"/>
    <property type="molecule type" value="Genomic_DNA"/>
</dbReference>
<comment type="caution">
    <text evidence="3">The sequence shown here is derived from an EMBL/GenBank/DDBJ whole genome shotgun (WGS) entry which is preliminary data.</text>
</comment>
<dbReference type="OrthoDB" id="4828812at2"/>
<name>A0A401V0Z5_9CELL</name>
<dbReference type="Proteomes" id="UP000288246">
    <property type="component" value="Unassembled WGS sequence"/>
</dbReference>
<feature type="transmembrane region" description="Helical" evidence="2">
    <location>
        <begin position="29"/>
        <end position="51"/>
    </location>
</feature>